<dbReference type="GO" id="GO:0016627">
    <property type="term" value="F:oxidoreductase activity, acting on the CH-CH group of donors"/>
    <property type="evidence" value="ECO:0007669"/>
    <property type="project" value="InterPro"/>
</dbReference>
<dbReference type="InterPro" id="IPR036250">
    <property type="entry name" value="AcylCo_DH-like_C"/>
</dbReference>
<reference evidence="1 2" key="1">
    <citation type="submission" date="2009-06" db="EMBL/GenBank/DDBJ databases">
        <title>Complete sequence of Dickeya zeae Ech1591.</title>
        <authorList>
            <consortium name="US DOE Joint Genome Institute"/>
            <person name="Lucas S."/>
            <person name="Copeland A."/>
            <person name="Lapidus A."/>
            <person name="Glavina del Rio T."/>
            <person name="Tice H."/>
            <person name="Bruce D."/>
            <person name="Goodwin L."/>
            <person name="Pitluck S."/>
            <person name="Chertkov O."/>
            <person name="Brettin T."/>
            <person name="Detter J.C."/>
            <person name="Han C."/>
            <person name="Larimer F."/>
            <person name="Land M."/>
            <person name="Hauser L."/>
            <person name="Kyrpides N."/>
            <person name="Ovchinnikova G."/>
            <person name="Balakrishnan V."/>
            <person name="Glasner J."/>
            <person name="Perna N.T."/>
        </authorList>
    </citation>
    <scope>NUCLEOTIDE SEQUENCE [LARGE SCALE GENOMIC DNA]</scope>
    <source>
        <strain evidence="1 2">Ech1591</strain>
    </source>
</reference>
<dbReference type="RefSeq" id="WP_012767859.1">
    <property type="nucleotide sequence ID" value="NC_012912.1"/>
</dbReference>
<dbReference type="HOGENOM" id="CLU_1347110_0_0_6"/>
<dbReference type="KEGG" id="dze:Dd1591_0076"/>
<dbReference type="Proteomes" id="UP000002735">
    <property type="component" value="Chromosome"/>
</dbReference>
<evidence type="ECO:0000313" key="1">
    <source>
        <dbReference type="EMBL" id="ACT04969.1"/>
    </source>
</evidence>
<dbReference type="AlphaFoldDB" id="C6CFY6"/>
<dbReference type="SUPFAM" id="SSF47203">
    <property type="entry name" value="Acyl-CoA dehydrogenase C-terminal domain-like"/>
    <property type="match status" value="1"/>
</dbReference>
<name>C6CFY6_DICC1</name>
<evidence type="ECO:0008006" key="3">
    <source>
        <dbReference type="Google" id="ProtNLM"/>
    </source>
</evidence>
<sequence>MSVERIRHVWEAFRDQPLSEALLVLLQPPPGEAQYLRPETHYLHPEAHYLHPIGYQIQDISRLPDASQPQRLFDRVLNHLGLDAVRGTETIVLPASFPILVCAARLGVLARIQTMSWQHLSGRQSFGTKTTRHQLIKASFADIAGKASLLLEQQYQRLREGDFAGLEDDHYQITQLNNEAEKMMGGHGFLLGNTHSLSYFSMMLYSIYGKASSLAAA</sequence>
<dbReference type="EMBL" id="CP001655">
    <property type="protein sequence ID" value="ACT04969.1"/>
    <property type="molecule type" value="Genomic_DNA"/>
</dbReference>
<evidence type="ECO:0000313" key="2">
    <source>
        <dbReference type="Proteomes" id="UP000002735"/>
    </source>
</evidence>
<gene>
    <name evidence="1" type="ordered locus">Dd1591_0076</name>
</gene>
<protein>
    <recommendedName>
        <fullName evidence="3">VfmB protein</fullName>
    </recommendedName>
</protein>
<dbReference type="STRING" id="561229.Dd1591_0076"/>
<dbReference type="OrthoDB" id="7012582at2"/>
<dbReference type="GeneID" id="45078203"/>
<organism evidence="1 2">
    <name type="scientific">Dickeya chrysanthemi (strain Ech1591)</name>
    <name type="common">Dickeya zeae (strain Ech1591)</name>
    <dbReference type="NCBI Taxonomy" id="561229"/>
    <lineage>
        <taxon>Bacteria</taxon>
        <taxon>Pseudomonadati</taxon>
        <taxon>Pseudomonadota</taxon>
        <taxon>Gammaproteobacteria</taxon>
        <taxon>Enterobacterales</taxon>
        <taxon>Pectobacteriaceae</taxon>
        <taxon>Dickeya</taxon>
    </lineage>
</organism>
<accession>C6CFY6</accession>
<proteinExistence type="predicted"/>
<dbReference type="eggNOG" id="ENOG5032VJ6">
    <property type="taxonomic scope" value="Bacteria"/>
</dbReference>